<evidence type="ECO:0000256" key="8">
    <source>
        <dbReference type="ARBA" id="ARBA00023136"/>
    </source>
</evidence>
<dbReference type="EMBL" id="FO681347">
    <property type="protein sequence ID" value="CCV63639.1"/>
    <property type="molecule type" value="Genomic_DNA"/>
</dbReference>
<dbReference type="PANTHER" id="PTHR42798">
    <property type="entry name" value="LIPOPROTEIN-RELEASING SYSTEM ATP-BINDING PROTEIN LOLD"/>
    <property type="match status" value="1"/>
</dbReference>
<dbReference type="OrthoDB" id="384179at2"/>
<gene>
    <name evidence="12" type="ORF">BN85400620</name>
</gene>
<dbReference type="InterPro" id="IPR027417">
    <property type="entry name" value="P-loop_NTPase"/>
</dbReference>
<dbReference type="GO" id="GO:0016887">
    <property type="term" value="F:ATP hydrolysis activity"/>
    <property type="evidence" value="ECO:0007669"/>
    <property type="project" value="InterPro"/>
</dbReference>
<keyword evidence="8 10" id="KW-0472">Membrane</keyword>
<dbReference type="InterPro" id="IPR003838">
    <property type="entry name" value="ABC3_permease_C"/>
</dbReference>
<keyword evidence="4 10" id="KW-0812">Transmembrane</keyword>
<feature type="transmembrane region" description="Helical" evidence="10">
    <location>
        <begin position="690"/>
        <end position="714"/>
    </location>
</feature>
<dbReference type="PROSITE" id="PS50893">
    <property type="entry name" value="ABC_TRANSPORTER_2"/>
    <property type="match status" value="1"/>
</dbReference>
<dbReference type="GO" id="GO:0022857">
    <property type="term" value="F:transmembrane transporter activity"/>
    <property type="evidence" value="ECO:0007669"/>
    <property type="project" value="UniProtKB-ARBA"/>
</dbReference>
<protein>
    <submittedName>
        <fullName evidence="12">ABC-type transport system, ATPase and permease components</fullName>
    </submittedName>
</protein>
<keyword evidence="13" id="KW-1185">Reference proteome</keyword>
<organism evidence="12 13">
    <name type="scientific">Alteracholeplasma palmae (strain ATCC 49389 / J233)</name>
    <name type="common">Acholeplasma palmae</name>
    <dbReference type="NCBI Taxonomy" id="1318466"/>
    <lineage>
        <taxon>Bacteria</taxon>
        <taxon>Bacillati</taxon>
        <taxon>Mycoplasmatota</taxon>
        <taxon>Mollicutes</taxon>
        <taxon>Acholeplasmatales</taxon>
        <taxon>Acholeplasmataceae</taxon>
        <taxon>Acholeplasma</taxon>
    </lineage>
</organism>
<comment type="similarity">
    <text evidence="9">Belongs to the ABC transporter superfamily. Macrolide exporter (TC 3.A.1.122) family.</text>
</comment>
<dbReference type="FunFam" id="3.40.50.300:FF:000032">
    <property type="entry name" value="Export ABC transporter ATP-binding protein"/>
    <property type="match status" value="1"/>
</dbReference>
<name>U4KJJ8_ALTPJ</name>
<evidence type="ECO:0000256" key="2">
    <source>
        <dbReference type="ARBA" id="ARBA00022448"/>
    </source>
</evidence>
<dbReference type="InterPro" id="IPR017911">
    <property type="entry name" value="MacB-like_ATP-bd"/>
</dbReference>
<evidence type="ECO:0000256" key="9">
    <source>
        <dbReference type="ARBA" id="ARBA00038388"/>
    </source>
</evidence>
<dbReference type="PANTHER" id="PTHR42798:SF6">
    <property type="entry name" value="CELL DIVISION ATP-BINDING PROTEIN FTSE"/>
    <property type="match status" value="1"/>
</dbReference>
<evidence type="ECO:0000259" key="11">
    <source>
        <dbReference type="PROSITE" id="PS50893"/>
    </source>
</evidence>
<evidence type="ECO:0000313" key="12">
    <source>
        <dbReference type="EMBL" id="CCV63639.1"/>
    </source>
</evidence>
<evidence type="ECO:0000256" key="5">
    <source>
        <dbReference type="ARBA" id="ARBA00022741"/>
    </source>
</evidence>
<dbReference type="Pfam" id="PF00005">
    <property type="entry name" value="ABC_tran"/>
    <property type="match status" value="1"/>
</dbReference>
<sequence length="773" mass="85628">MLTIKNIKKAYQVGEEEVFALKGINLSFRQKEFVSILGQSGSGKTTLLNIIGGLDKYTSGDLIVDGVSTKNYKDKDWDAYRNHRIGFVFQSYNLIPHLTVLNNVELALTLSGVNAKERKEKATKVLTRVGLIDHLNKKPNQLSGGQMQRVAIARALVNEPNIILADEPTGALDSETSVEIMELLKEISHDKLIIMVTHNPNLAKQYSSRTVQLLDGQVVSDTNPYNEESQVAKQDSKNKTSMTFFTALKLSLKNLMTKKVRTIITAFAGSIGIIGVALVLSLQYGFNQYLDKMETDTFSGMPIIVNQVGYDLEKVTTQQKEVENGIGVNEKLSYYINQITPDYINYLETKAKQHTSNIGYVYGFDNRASYKNENGTFNWLSNSSLPSGRSEQFIGEPIASSKFLEEQFLIEGKNIDDNAFEAIVIANRYNRVDEEILKFLGLSTTEVITYDKIIGKTFKLYDNDLYLTKKDGKYSQDLGKIFLNQDKAINVTIVGVAKPRTQFLTLPTQIMYTKKVQEELISRNSISEIVVEQKEVINNATSITNITNLLTGNPFTLENILKVQDVLASIGVSVKLDKTLLKTTEIVPKQINIYPSNFDGKNDLKNVLNAYNEGKEEADKIIFVDQAGFAIGMIKNVMNSISAVLIAFSAISLIVSSVMIGIITYTSVLERTKEIGVLRSIGARKKDISRVFNAESIIIGFLAGTLGVIITYAINPLVSLALESATETSGIANLYYLYAIGLIGVSMLLTFIAGLIPSRIAAKKDPVVALRTE</sequence>
<reference evidence="12 13" key="1">
    <citation type="journal article" date="2013" name="J. Mol. Microbiol. Biotechnol.">
        <title>Analysis of the Complete Genomes of Acholeplasma brassicae , A. palmae and A. laidlawii and Their Comparison to the Obligate Parasites from ' Candidatus Phytoplasma'.</title>
        <authorList>
            <person name="Kube M."/>
            <person name="Siewert C."/>
            <person name="Migdoll A.M."/>
            <person name="Duduk B."/>
            <person name="Holz S."/>
            <person name="Rabus R."/>
            <person name="Seemuller E."/>
            <person name="Mitrovic J."/>
            <person name="Muller I."/>
            <person name="Buttner C."/>
            <person name="Reinhardt R."/>
        </authorList>
    </citation>
    <scope>NUCLEOTIDE SEQUENCE [LARGE SCALE GENOMIC DNA]</scope>
    <source>
        <strain evidence="12 13">J233</strain>
    </source>
</reference>
<keyword evidence="5" id="KW-0547">Nucleotide-binding</keyword>
<evidence type="ECO:0000256" key="3">
    <source>
        <dbReference type="ARBA" id="ARBA00022475"/>
    </source>
</evidence>
<dbReference type="HOGENOM" id="CLU_000604_9_2_14"/>
<dbReference type="RefSeq" id="WP_026654031.1">
    <property type="nucleotide sequence ID" value="NC_022538.1"/>
</dbReference>
<evidence type="ECO:0000256" key="10">
    <source>
        <dbReference type="SAM" id="Phobius"/>
    </source>
</evidence>
<dbReference type="CDD" id="cd03255">
    <property type="entry name" value="ABC_MJ0796_LolCDE_FtsE"/>
    <property type="match status" value="1"/>
</dbReference>
<keyword evidence="3" id="KW-1003">Cell membrane</keyword>
<dbReference type="SMART" id="SM00382">
    <property type="entry name" value="AAA"/>
    <property type="match status" value="1"/>
</dbReference>
<keyword evidence="2" id="KW-0813">Transport</keyword>
<dbReference type="GO" id="GO:0005524">
    <property type="term" value="F:ATP binding"/>
    <property type="evidence" value="ECO:0007669"/>
    <property type="project" value="UniProtKB-KW"/>
</dbReference>
<feature type="domain" description="ABC transporter" evidence="11">
    <location>
        <begin position="2"/>
        <end position="240"/>
    </location>
</feature>
<evidence type="ECO:0000256" key="7">
    <source>
        <dbReference type="ARBA" id="ARBA00022989"/>
    </source>
</evidence>
<comment type="subcellular location">
    <subcellularLocation>
        <location evidence="1">Cell inner membrane</location>
        <topology evidence="1">Multi-pass membrane protein</topology>
    </subcellularLocation>
</comment>
<dbReference type="Pfam" id="PF02687">
    <property type="entry name" value="FtsX"/>
    <property type="match status" value="1"/>
</dbReference>
<dbReference type="Proteomes" id="UP000032740">
    <property type="component" value="Chromosome"/>
</dbReference>
<accession>U4KJJ8</accession>
<dbReference type="SUPFAM" id="SSF52540">
    <property type="entry name" value="P-loop containing nucleoside triphosphate hydrolases"/>
    <property type="match status" value="1"/>
</dbReference>
<evidence type="ECO:0000313" key="13">
    <source>
        <dbReference type="Proteomes" id="UP000032740"/>
    </source>
</evidence>
<keyword evidence="6" id="KW-0067">ATP-binding</keyword>
<dbReference type="InterPro" id="IPR017871">
    <property type="entry name" value="ABC_transporter-like_CS"/>
</dbReference>
<evidence type="ECO:0000256" key="4">
    <source>
        <dbReference type="ARBA" id="ARBA00022692"/>
    </source>
</evidence>
<dbReference type="GO" id="GO:0005886">
    <property type="term" value="C:plasma membrane"/>
    <property type="evidence" value="ECO:0007669"/>
    <property type="project" value="UniProtKB-SubCell"/>
</dbReference>
<dbReference type="STRING" id="1318466.BN85400620"/>
<dbReference type="KEGG" id="apal:BN85400620"/>
<feature type="transmembrane region" description="Helical" evidence="10">
    <location>
        <begin position="643"/>
        <end position="669"/>
    </location>
</feature>
<dbReference type="InterPro" id="IPR003593">
    <property type="entry name" value="AAA+_ATPase"/>
</dbReference>
<feature type="transmembrane region" description="Helical" evidence="10">
    <location>
        <begin position="263"/>
        <end position="286"/>
    </location>
</feature>
<dbReference type="PROSITE" id="PS00211">
    <property type="entry name" value="ABC_TRANSPORTER_1"/>
    <property type="match status" value="1"/>
</dbReference>
<dbReference type="AlphaFoldDB" id="U4KJJ8"/>
<dbReference type="InterPro" id="IPR003439">
    <property type="entry name" value="ABC_transporter-like_ATP-bd"/>
</dbReference>
<keyword evidence="7 10" id="KW-1133">Transmembrane helix</keyword>
<proteinExistence type="inferred from homology"/>
<evidence type="ECO:0000256" key="6">
    <source>
        <dbReference type="ARBA" id="ARBA00022840"/>
    </source>
</evidence>
<dbReference type="GO" id="GO:0098796">
    <property type="term" value="C:membrane protein complex"/>
    <property type="evidence" value="ECO:0007669"/>
    <property type="project" value="UniProtKB-ARBA"/>
</dbReference>
<evidence type="ECO:0000256" key="1">
    <source>
        <dbReference type="ARBA" id="ARBA00004429"/>
    </source>
</evidence>
<feature type="transmembrane region" description="Helical" evidence="10">
    <location>
        <begin position="734"/>
        <end position="756"/>
    </location>
</feature>
<dbReference type="Gene3D" id="3.40.50.300">
    <property type="entry name" value="P-loop containing nucleotide triphosphate hydrolases"/>
    <property type="match status" value="1"/>
</dbReference>